<organism evidence="1">
    <name type="scientific">Oryza glumipatula</name>
    <dbReference type="NCBI Taxonomy" id="40148"/>
    <lineage>
        <taxon>Eukaryota</taxon>
        <taxon>Viridiplantae</taxon>
        <taxon>Streptophyta</taxon>
        <taxon>Embryophyta</taxon>
        <taxon>Tracheophyta</taxon>
        <taxon>Spermatophyta</taxon>
        <taxon>Magnoliopsida</taxon>
        <taxon>Liliopsida</taxon>
        <taxon>Poales</taxon>
        <taxon>Poaceae</taxon>
        <taxon>BOP clade</taxon>
        <taxon>Oryzoideae</taxon>
        <taxon>Oryzeae</taxon>
        <taxon>Oryzinae</taxon>
        <taxon>Oryza</taxon>
    </lineage>
</organism>
<dbReference type="HOGENOM" id="CLU_1743359_0_0_1"/>
<reference evidence="1" key="1">
    <citation type="submission" date="2015-04" db="UniProtKB">
        <authorList>
            <consortium name="EnsemblPlants"/>
        </authorList>
    </citation>
    <scope>IDENTIFICATION</scope>
</reference>
<dbReference type="AlphaFoldDB" id="A0A0D9ZFK3"/>
<keyword evidence="2" id="KW-1185">Reference proteome</keyword>
<evidence type="ECO:0000313" key="2">
    <source>
        <dbReference type="Proteomes" id="UP000026961"/>
    </source>
</evidence>
<protein>
    <submittedName>
        <fullName evidence="1">Uncharacterized protein</fullName>
    </submittedName>
</protein>
<reference evidence="1" key="2">
    <citation type="submission" date="2018-05" db="EMBL/GenBank/DDBJ databases">
        <title>OgluRS3 (Oryza glumaepatula Reference Sequence Version 3).</title>
        <authorList>
            <person name="Zhang J."/>
            <person name="Kudrna D."/>
            <person name="Lee S."/>
            <person name="Talag J."/>
            <person name="Welchert J."/>
            <person name="Wing R.A."/>
        </authorList>
    </citation>
    <scope>NUCLEOTIDE SEQUENCE [LARGE SCALE GENOMIC DNA]</scope>
</reference>
<dbReference type="Gramene" id="OGLUM03G40210.1">
    <property type="protein sequence ID" value="OGLUM03G40210.1"/>
    <property type="gene ID" value="OGLUM03G40210"/>
</dbReference>
<name>A0A0D9ZFK3_9ORYZ</name>
<proteinExistence type="predicted"/>
<evidence type="ECO:0000313" key="1">
    <source>
        <dbReference type="EnsemblPlants" id="OGLUM03G40210.1"/>
    </source>
</evidence>
<accession>A0A0D9ZFK3</accession>
<dbReference type="EnsemblPlants" id="OGLUM03G40210.1">
    <property type="protein sequence ID" value="OGLUM03G40210.1"/>
    <property type="gene ID" value="OGLUM03G40210"/>
</dbReference>
<dbReference type="Proteomes" id="UP000026961">
    <property type="component" value="Chromosome 3"/>
</dbReference>
<sequence>MALLHKGNRLASLMARRCTGVFMARRTTLFTAADGGALMMLQRARSSHAIRQAHVSRNFVKTTGVCNGFSSGSSFGNLNVWYSIWKEPINAAYRISFIIGSVSGVSCTVYYGIKYHVDDCVEEKLKEERKSYDLRLKEERRKTQGGEKVL</sequence>